<dbReference type="GO" id="GO:0006284">
    <property type="term" value="P:base-excision repair"/>
    <property type="evidence" value="ECO:0007669"/>
    <property type="project" value="TreeGrafter"/>
</dbReference>
<keyword evidence="5" id="KW-1185">Reference proteome</keyword>
<dbReference type="VEuPathDB" id="FungiDB:C7M61_003736"/>
<sequence>MDAASVRVQASTIKDFGGRVVRVVGSVENIDFGSSTATLNAGGPIQVTVNANDGLEVGKIYEVIGKVGASDYKVNAYSVTRFSDNTNLELHNKLAALVPKVPELFY</sequence>
<accession>A0A2P7YLQ5</accession>
<comment type="similarity">
    <text evidence="2">Belongs to the replication factor A protein 3 family.</text>
</comment>
<dbReference type="RefSeq" id="XP_024712745.1">
    <property type="nucleotide sequence ID" value="XM_024859071.1"/>
</dbReference>
<name>A0A2P7YLQ5_9ASCO</name>
<dbReference type="PANTHER" id="PTHR15114:SF1">
    <property type="entry name" value="REPLICATION PROTEIN A 14 KDA SUBUNIT"/>
    <property type="match status" value="1"/>
</dbReference>
<dbReference type="Gene3D" id="2.40.50.140">
    <property type="entry name" value="Nucleic acid-binding proteins"/>
    <property type="match status" value="1"/>
</dbReference>
<protein>
    <recommendedName>
        <fullName evidence="6">Replication factor A protein 3</fullName>
    </recommendedName>
</protein>
<gene>
    <name evidence="4" type="ORF">C7M61_003736</name>
</gene>
<reference evidence="4 5" key="1">
    <citation type="submission" date="2018-03" db="EMBL/GenBank/DDBJ databases">
        <title>Candida pseudohaemulonii genome assembly and annotation.</title>
        <authorList>
            <person name="Munoz J.F."/>
            <person name="Gade L.G."/>
            <person name="Chow N.A."/>
            <person name="Litvintseva A.P."/>
            <person name="Loparev V.N."/>
            <person name="Cuomo C.A."/>
        </authorList>
    </citation>
    <scope>NUCLEOTIDE SEQUENCE [LARGE SCALE GENOMIC DNA]</scope>
    <source>
        <strain evidence="4 5">B12108</strain>
    </source>
</reference>
<dbReference type="STRING" id="418784.A0A2P7YLQ5"/>
<evidence type="ECO:0000313" key="4">
    <source>
        <dbReference type="EMBL" id="PSK36872.1"/>
    </source>
</evidence>
<dbReference type="GO" id="GO:0000724">
    <property type="term" value="P:double-strand break repair via homologous recombination"/>
    <property type="evidence" value="ECO:0007669"/>
    <property type="project" value="TreeGrafter"/>
</dbReference>
<dbReference type="GO" id="GO:0005662">
    <property type="term" value="C:DNA replication factor A complex"/>
    <property type="evidence" value="ECO:0007669"/>
    <property type="project" value="TreeGrafter"/>
</dbReference>
<dbReference type="GeneID" id="36567124"/>
<dbReference type="SUPFAM" id="SSF50249">
    <property type="entry name" value="Nucleic acid-binding proteins"/>
    <property type="match status" value="1"/>
</dbReference>
<dbReference type="OrthoDB" id="188186at2759"/>
<evidence type="ECO:0000313" key="5">
    <source>
        <dbReference type="Proteomes" id="UP000241107"/>
    </source>
</evidence>
<comment type="caution">
    <text evidence="4">The sequence shown here is derived from an EMBL/GenBank/DDBJ whole genome shotgun (WGS) entry which is preliminary data.</text>
</comment>
<dbReference type="Pfam" id="PF08661">
    <property type="entry name" value="Rep_fac-A_3"/>
    <property type="match status" value="1"/>
</dbReference>
<evidence type="ECO:0008006" key="6">
    <source>
        <dbReference type="Google" id="ProtNLM"/>
    </source>
</evidence>
<evidence type="ECO:0000256" key="2">
    <source>
        <dbReference type="ARBA" id="ARBA00009761"/>
    </source>
</evidence>
<evidence type="ECO:0000256" key="1">
    <source>
        <dbReference type="ARBA" id="ARBA00004123"/>
    </source>
</evidence>
<organism evidence="4 5">
    <name type="scientific">Candidozyma pseudohaemuli</name>
    <dbReference type="NCBI Taxonomy" id="418784"/>
    <lineage>
        <taxon>Eukaryota</taxon>
        <taxon>Fungi</taxon>
        <taxon>Dikarya</taxon>
        <taxon>Ascomycota</taxon>
        <taxon>Saccharomycotina</taxon>
        <taxon>Pichiomycetes</taxon>
        <taxon>Metschnikowiaceae</taxon>
        <taxon>Candidozyma</taxon>
    </lineage>
</organism>
<dbReference type="GO" id="GO:0006260">
    <property type="term" value="P:DNA replication"/>
    <property type="evidence" value="ECO:0007669"/>
    <property type="project" value="InterPro"/>
</dbReference>
<dbReference type="GO" id="GO:0006289">
    <property type="term" value="P:nucleotide-excision repair"/>
    <property type="evidence" value="ECO:0007669"/>
    <property type="project" value="TreeGrafter"/>
</dbReference>
<dbReference type="InterPro" id="IPR013970">
    <property type="entry name" value="Rfa2"/>
</dbReference>
<dbReference type="GO" id="GO:0003684">
    <property type="term" value="F:damaged DNA binding"/>
    <property type="evidence" value="ECO:0007669"/>
    <property type="project" value="TreeGrafter"/>
</dbReference>
<proteinExistence type="inferred from homology"/>
<dbReference type="AlphaFoldDB" id="A0A2P7YLQ5"/>
<evidence type="ECO:0000256" key="3">
    <source>
        <dbReference type="ARBA" id="ARBA00023242"/>
    </source>
</evidence>
<dbReference type="GO" id="GO:0003697">
    <property type="term" value="F:single-stranded DNA binding"/>
    <property type="evidence" value="ECO:0007669"/>
    <property type="project" value="TreeGrafter"/>
</dbReference>
<keyword evidence="3" id="KW-0539">Nucleus</keyword>
<comment type="subcellular location">
    <subcellularLocation>
        <location evidence="1">Nucleus</location>
    </subcellularLocation>
</comment>
<dbReference type="GO" id="GO:0035861">
    <property type="term" value="C:site of double-strand break"/>
    <property type="evidence" value="ECO:0007669"/>
    <property type="project" value="TreeGrafter"/>
</dbReference>
<dbReference type="GO" id="GO:0006298">
    <property type="term" value="P:mismatch repair"/>
    <property type="evidence" value="ECO:0007669"/>
    <property type="project" value="TreeGrafter"/>
</dbReference>
<dbReference type="PANTHER" id="PTHR15114">
    <property type="entry name" value="REPLICATION PROTEIN A3"/>
    <property type="match status" value="1"/>
</dbReference>
<dbReference type="Proteomes" id="UP000241107">
    <property type="component" value="Unassembled WGS sequence"/>
</dbReference>
<dbReference type="EMBL" id="PYFQ01000010">
    <property type="protein sequence ID" value="PSK36872.1"/>
    <property type="molecule type" value="Genomic_DNA"/>
</dbReference>
<dbReference type="InterPro" id="IPR012340">
    <property type="entry name" value="NA-bd_OB-fold"/>
</dbReference>